<comment type="caution">
    <text evidence="2">The sequence shown here is derived from an EMBL/GenBank/DDBJ whole genome shotgun (WGS) entry which is preliminary data.</text>
</comment>
<dbReference type="CDD" id="cd02440">
    <property type="entry name" value="AdoMet_MTases"/>
    <property type="match status" value="1"/>
</dbReference>
<name>A0ABY2BUC8_9ACTN</name>
<dbReference type="SUPFAM" id="SSF53335">
    <property type="entry name" value="S-adenosyl-L-methionine-dependent methyltransferases"/>
    <property type="match status" value="1"/>
</dbReference>
<gene>
    <name evidence="2" type="ORF">EV644_101274</name>
</gene>
<dbReference type="InterPro" id="IPR041698">
    <property type="entry name" value="Methyltransf_25"/>
</dbReference>
<dbReference type="RefSeq" id="WP_132187354.1">
    <property type="nucleotide sequence ID" value="NZ_SLWM01000001.1"/>
</dbReference>
<accession>A0ABY2BUC8</accession>
<organism evidence="2 3">
    <name type="scientific">Kribbella orskensis</name>
    <dbReference type="NCBI Taxonomy" id="2512216"/>
    <lineage>
        <taxon>Bacteria</taxon>
        <taxon>Bacillati</taxon>
        <taxon>Actinomycetota</taxon>
        <taxon>Actinomycetes</taxon>
        <taxon>Propionibacteriales</taxon>
        <taxon>Kribbellaceae</taxon>
        <taxon>Kribbella</taxon>
    </lineage>
</organism>
<dbReference type="Proteomes" id="UP000295818">
    <property type="component" value="Unassembled WGS sequence"/>
</dbReference>
<feature type="domain" description="Methyltransferase" evidence="1">
    <location>
        <begin position="56"/>
        <end position="151"/>
    </location>
</feature>
<protein>
    <submittedName>
        <fullName evidence="2">Ubiquinone/menaquinone biosynthesis C-methylase UbiE</fullName>
    </submittedName>
</protein>
<dbReference type="Pfam" id="PF13649">
    <property type="entry name" value="Methyltransf_25"/>
    <property type="match status" value="1"/>
</dbReference>
<dbReference type="EMBL" id="SLWM01000001">
    <property type="protein sequence ID" value="TCO31633.1"/>
    <property type="molecule type" value="Genomic_DNA"/>
</dbReference>
<evidence type="ECO:0000313" key="3">
    <source>
        <dbReference type="Proteomes" id="UP000295818"/>
    </source>
</evidence>
<dbReference type="InterPro" id="IPR050508">
    <property type="entry name" value="Methyltransf_Superfamily"/>
</dbReference>
<dbReference type="InterPro" id="IPR029063">
    <property type="entry name" value="SAM-dependent_MTases_sf"/>
</dbReference>
<sequence>MSDVAWIDPGNADQLRAWDTAEGVFWAEEAELFEHALHRYDDALLRAAGIRDGDQVLDLGCGTGSTTRAAAWLAGSGTAIGVDLSSPMLAIAERTAAAIGLPNAHFAQVDAQVHPFPDDELDVVLSRTGTMFFADPRAAFSNLARATKPGGRRVLLTWQPPPRNEWFSSFTTALAAGRQLPVPPPDAPGPFSQSDPDVVSRILVDAGFAAPTFEAHAEPMYFGPDVRTAERFVLGWLLADLDDTVRKQALDALCNDLAEHQTADGIAYDSAAWLITSHGP</sequence>
<evidence type="ECO:0000259" key="1">
    <source>
        <dbReference type="Pfam" id="PF13649"/>
    </source>
</evidence>
<dbReference type="PANTHER" id="PTHR42912">
    <property type="entry name" value="METHYLTRANSFERASE"/>
    <property type="match status" value="1"/>
</dbReference>
<keyword evidence="3" id="KW-1185">Reference proteome</keyword>
<reference evidence="2 3" key="1">
    <citation type="journal article" date="2015" name="Stand. Genomic Sci.">
        <title>Genomic Encyclopedia of Bacterial and Archaeal Type Strains, Phase III: the genomes of soil and plant-associated and newly described type strains.</title>
        <authorList>
            <person name="Whitman W.B."/>
            <person name="Woyke T."/>
            <person name="Klenk H.P."/>
            <person name="Zhou Y."/>
            <person name="Lilburn T.G."/>
            <person name="Beck B.J."/>
            <person name="De Vos P."/>
            <person name="Vandamme P."/>
            <person name="Eisen J.A."/>
            <person name="Garrity G."/>
            <person name="Hugenholtz P."/>
            <person name="Kyrpides N.C."/>
        </authorList>
    </citation>
    <scope>NUCLEOTIDE SEQUENCE [LARGE SCALE GENOMIC DNA]</scope>
    <source>
        <strain evidence="2 3">VKM Ac-2538</strain>
    </source>
</reference>
<evidence type="ECO:0000313" key="2">
    <source>
        <dbReference type="EMBL" id="TCO31633.1"/>
    </source>
</evidence>
<dbReference type="PANTHER" id="PTHR42912:SF93">
    <property type="entry name" value="N6-ADENOSINE-METHYLTRANSFERASE TMT1A"/>
    <property type="match status" value="1"/>
</dbReference>
<dbReference type="Gene3D" id="3.40.50.150">
    <property type="entry name" value="Vaccinia Virus protein VP39"/>
    <property type="match status" value="1"/>
</dbReference>
<keyword evidence="2" id="KW-0830">Ubiquinone</keyword>
<proteinExistence type="predicted"/>